<dbReference type="SUPFAM" id="SSF75011">
    <property type="entry name" value="3-carboxy-cis,cis-mucoante lactonizing enzyme"/>
    <property type="match status" value="1"/>
</dbReference>
<dbReference type="PROSITE" id="PS51125">
    <property type="entry name" value="NHL"/>
    <property type="match status" value="1"/>
</dbReference>
<evidence type="ECO:0000256" key="2">
    <source>
        <dbReference type="PROSITE-ProRule" id="PRU00504"/>
    </source>
</evidence>
<dbReference type="InterPro" id="IPR011042">
    <property type="entry name" value="6-blade_b-propeller_TolB-like"/>
</dbReference>
<feature type="repeat" description="NHL" evidence="2">
    <location>
        <begin position="287"/>
        <end position="329"/>
    </location>
</feature>
<dbReference type="Proteomes" id="UP000816034">
    <property type="component" value="Unassembled WGS sequence"/>
</dbReference>
<dbReference type="Pfam" id="PF01436">
    <property type="entry name" value="NHL"/>
    <property type="match status" value="1"/>
</dbReference>
<proteinExistence type="predicted"/>
<dbReference type="GO" id="GO:0061630">
    <property type="term" value="F:ubiquitin protein ligase activity"/>
    <property type="evidence" value="ECO:0007669"/>
    <property type="project" value="TreeGrafter"/>
</dbReference>
<sequence>MFVKLKDKMRNVKPQRLKSKGFSLDFEFVSSLNTTPFSTVSHSKTSRSFSFPIDIKISYHHECILVNDGDQQLIHVFDLNTKNFKASIPSPVDSLWYMCVEENFDGPHTRRDALIVASDNGVAKYELGKLLNEKRQDDGMNDFMWKFQDCKTYGCLTVLYSHSLNEPNHVYVCDQRQHSILVLNAKTGLFHQRIELSEKNLKLSGIDFSPHGDMILSETHPSHRIHMLRKNDKGQWHTIKTFGKRGHNFGEFHFPYCVLVDKVSQHLIVCNSSNCRICVFTFEGELVKSFGSSGQSNKQFCDPNSMCLNEESGELYVCDSGNKRVQIFQ</sequence>
<comment type="caution">
    <text evidence="3">The sequence shown here is derived from an EMBL/GenBank/DDBJ whole genome shotgun (WGS) entry which is preliminary data.</text>
</comment>
<dbReference type="InterPro" id="IPR050952">
    <property type="entry name" value="TRIM-NHL_E3_ligases"/>
</dbReference>
<accession>A0AA88H3P0</accession>
<dbReference type="RefSeq" id="XP_044555837.1">
    <property type="nucleotide sequence ID" value="XM_044693265.1"/>
</dbReference>
<dbReference type="GeneID" id="68096162"/>
<dbReference type="PANTHER" id="PTHR24104:SF25">
    <property type="entry name" value="PROTEIN LIN-41"/>
    <property type="match status" value="1"/>
</dbReference>
<reference evidence="3 4" key="1">
    <citation type="journal article" date="2018" name="BMC Genomics">
        <title>The genome of Naegleria lovaniensis, the basis for a comparative approach to unravel pathogenicity factors of the human pathogenic amoeba N. fowleri.</title>
        <authorList>
            <person name="Liechti N."/>
            <person name="Schurch N."/>
            <person name="Bruggmann R."/>
            <person name="Wittwer M."/>
        </authorList>
    </citation>
    <scope>NUCLEOTIDE SEQUENCE [LARGE SCALE GENOMIC DNA]</scope>
    <source>
        <strain evidence="3 4">ATCC 30569</strain>
    </source>
</reference>
<evidence type="ECO:0000256" key="1">
    <source>
        <dbReference type="ARBA" id="ARBA00022737"/>
    </source>
</evidence>
<keyword evidence="4" id="KW-1185">Reference proteome</keyword>
<dbReference type="GO" id="GO:0008270">
    <property type="term" value="F:zinc ion binding"/>
    <property type="evidence" value="ECO:0007669"/>
    <property type="project" value="UniProtKB-KW"/>
</dbReference>
<gene>
    <name evidence="3" type="ORF">C9374_003707</name>
</gene>
<dbReference type="GO" id="GO:0043161">
    <property type="term" value="P:proteasome-mediated ubiquitin-dependent protein catabolic process"/>
    <property type="evidence" value="ECO:0007669"/>
    <property type="project" value="TreeGrafter"/>
</dbReference>
<evidence type="ECO:0000313" key="3">
    <source>
        <dbReference type="EMBL" id="KAG2393943.1"/>
    </source>
</evidence>
<protein>
    <submittedName>
        <fullName evidence="3">Uncharacterized protein</fullName>
    </submittedName>
</protein>
<organism evidence="3 4">
    <name type="scientific">Naegleria lovaniensis</name>
    <name type="common">Amoeba</name>
    <dbReference type="NCBI Taxonomy" id="51637"/>
    <lineage>
        <taxon>Eukaryota</taxon>
        <taxon>Discoba</taxon>
        <taxon>Heterolobosea</taxon>
        <taxon>Tetramitia</taxon>
        <taxon>Eutetramitia</taxon>
        <taxon>Vahlkampfiidae</taxon>
        <taxon>Naegleria</taxon>
    </lineage>
</organism>
<dbReference type="AlphaFoldDB" id="A0AA88H3P0"/>
<evidence type="ECO:0000313" key="4">
    <source>
        <dbReference type="Proteomes" id="UP000816034"/>
    </source>
</evidence>
<dbReference type="EMBL" id="PYSW02000001">
    <property type="protein sequence ID" value="KAG2393943.1"/>
    <property type="molecule type" value="Genomic_DNA"/>
</dbReference>
<dbReference type="GO" id="GO:0000209">
    <property type="term" value="P:protein polyubiquitination"/>
    <property type="evidence" value="ECO:0007669"/>
    <property type="project" value="TreeGrafter"/>
</dbReference>
<dbReference type="PANTHER" id="PTHR24104">
    <property type="entry name" value="E3 UBIQUITIN-PROTEIN LIGASE NHLRC1-RELATED"/>
    <property type="match status" value="1"/>
</dbReference>
<dbReference type="Gene3D" id="2.120.10.30">
    <property type="entry name" value="TolB, C-terminal domain"/>
    <property type="match status" value="2"/>
</dbReference>
<dbReference type="InterPro" id="IPR001258">
    <property type="entry name" value="NHL_repeat"/>
</dbReference>
<dbReference type="CDD" id="cd05819">
    <property type="entry name" value="NHL"/>
    <property type="match status" value="1"/>
</dbReference>
<name>A0AA88H3P0_NAELO</name>
<keyword evidence="1" id="KW-0677">Repeat</keyword>